<evidence type="ECO:0000256" key="5">
    <source>
        <dbReference type="RuleBase" id="RU364055"/>
    </source>
</evidence>
<evidence type="ECO:0000256" key="2">
    <source>
        <dbReference type="ARBA" id="ARBA00022823"/>
    </source>
</evidence>
<reference evidence="7" key="1">
    <citation type="submission" date="2020-05" db="EMBL/GenBank/DDBJ databases">
        <title>Phylogenomic resolution of chytrid fungi.</title>
        <authorList>
            <person name="Stajich J.E."/>
            <person name="Amses K."/>
            <person name="Simmons R."/>
            <person name="Seto K."/>
            <person name="Myers J."/>
            <person name="Bonds A."/>
            <person name="Quandt C.A."/>
            <person name="Barry K."/>
            <person name="Liu P."/>
            <person name="Grigoriev I."/>
            <person name="Longcore J.E."/>
            <person name="James T.Y."/>
        </authorList>
    </citation>
    <scope>NUCLEOTIDE SEQUENCE</scope>
    <source>
        <strain evidence="7">JEL0318</strain>
    </source>
</reference>
<dbReference type="AlphaFoldDB" id="A0AAD5WWF9"/>
<dbReference type="PANTHER" id="PTHR11715:SF3">
    <property type="entry name" value="GLYCINE CLEAVAGE SYSTEM H PROTEIN-RELATED"/>
    <property type="match status" value="1"/>
</dbReference>
<comment type="similarity">
    <text evidence="1 5">Belongs to the GcvH family.</text>
</comment>
<protein>
    <recommendedName>
        <fullName evidence="5">Glycine cleavage system H protein</fullName>
    </recommendedName>
</protein>
<comment type="subcellular location">
    <subcellularLocation>
        <location evidence="5">Mitochondrion</location>
    </subcellularLocation>
</comment>
<feature type="domain" description="Lipoyl-binding" evidence="6">
    <location>
        <begin position="4"/>
        <end position="86"/>
    </location>
</feature>
<dbReference type="Pfam" id="PF01597">
    <property type="entry name" value="GCV_H"/>
    <property type="match status" value="1"/>
</dbReference>
<evidence type="ECO:0000256" key="4">
    <source>
        <dbReference type="PIRSR" id="PIRSR617453-50"/>
    </source>
</evidence>
<evidence type="ECO:0000313" key="8">
    <source>
        <dbReference type="Proteomes" id="UP001212841"/>
    </source>
</evidence>
<dbReference type="GO" id="GO:0019464">
    <property type="term" value="P:glycine decarboxylation via glycine cleavage system"/>
    <property type="evidence" value="ECO:0007669"/>
    <property type="project" value="UniProtKB-UniRule"/>
</dbReference>
<dbReference type="SUPFAM" id="SSF51230">
    <property type="entry name" value="Single hybrid motif"/>
    <property type="match status" value="1"/>
</dbReference>
<accession>A0AAD5WWF9</accession>
<dbReference type="GO" id="GO:0009249">
    <property type="term" value="P:protein lipoylation"/>
    <property type="evidence" value="ECO:0007669"/>
    <property type="project" value="TreeGrafter"/>
</dbReference>
<gene>
    <name evidence="7" type="ORF">HK097_006514</name>
</gene>
<dbReference type="InterPro" id="IPR017453">
    <property type="entry name" value="GCV_H_sub"/>
</dbReference>
<proteinExistence type="inferred from homology"/>
<dbReference type="InterPro" id="IPR033753">
    <property type="entry name" value="GCV_H/Fam206"/>
</dbReference>
<dbReference type="InterPro" id="IPR011053">
    <property type="entry name" value="Single_hybrid_motif"/>
</dbReference>
<dbReference type="InterPro" id="IPR002930">
    <property type="entry name" value="GCV_H"/>
</dbReference>
<dbReference type="GO" id="GO:0005960">
    <property type="term" value="C:glycine cleavage complex"/>
    <property type="evidence" value="ECO:0007669"/>
    <property type="project" value="UniProtKB-UniRule"/>
</dbReference>
<dbReference type="GO" id="GO:0005739">
    <property type="term" value="C:mitochondrion"/>
    <property type="evidence" value="ECO:0007669"/>
    <property type="project" value="UniProtKB-SubCell"/>
</dbReference>
<keyword evidence="8" id="KW-1185">Reference proteome</keyword>
<dbReference type="NCBIfam" id="NF002270">
    <property type="entry name" value="PRK01202.1"/>
    <property type="match status" value="1"/>
</dbReference>
<evidence type="ECO:0000313" key="7">
    <source>
        <dbReference type="EMBL" id="KAJ3026139.1"/>
    </source>
</evidence>
<dbReference type="PROSITE" id="PS00189">
    <property type="entry name" value="LIPOYL"/>
    <property type="match status" value="1"/>
</dbReference>
<dbReference type="PROSITE" id="PS50968">
    <property type="entry name" value="BIOTINYL_LIPOYL"/>
    <property type="match status" value="1"/>
</dbReference>
<feature type="modified residue" description="N6-lipoyllysine" evidence="4">
    <location>
        <position position="45"/>
    </location>
</feature>
<comment type="caution">
    <text evidence="7">The sequence shown here is derived from an EMBL/GenBank/DDBJ whole genome shotgun (WGS) entry which is preliminary data.</text>
</comment>
<dbReference type="InterPro" id="IPR000089">
    <property type="entry name" value="Biotin_lipoyl"/>
</dbReference>
<dbReference type="EMBL" id="JADGJD010003047">
    <property type="protein sequence ID" value="KAJ3026139.1"/>
    <property type="molecule type" value="Genomic_DNA"/>
</dbReference>
<keyword evidence="3 5" id="KW-0809">Transit peptide</keyword>
<keyword evidence="5" id="KW-0496">Mitochondrion</keyword>
<sequence length="112" mass="11934">DESTATVGITQYAQEALGDVVFVEVPAKGKTVSKKDQIGAVESVKAASDIYAPVSGEIVEVNSSLEEKPSLINSAPYEDGWLAKIKLSNPKELDALLDEQAYAEHCADYTSS</sequence>
<dbReference type="NCBIfam" id="TIGR00527">
    <property type="entry name" value="gcvH"/>
    <property type="match status" value="1"/>
</dbReference>
<comment type="subunit">
    <text evidence="5">The glycine cleavage system is composed of four proteins: P, T, L and H.</text>
</comment>
<dbReference type="CDD" id="cd06848">
    <property type="entry name" value="GCS_H"/>
    <property type="match status" value="1"/>
</dbReference>
<keyword evidence="2 4" id="KW-0450">Lipoyl</keyword>
<evidence type="ECO:0000256" key="1">
    <source>
        <dbReference type="ARBA" id="ARBA00009249"/>
    </source>
</evidence>
<organism evidence="7 8">
    <name type="scientific">Rhizophlyctis rosea</name>
    <dbReference type="NCBI Taxonomy" id="64517"/>
    <lineage>
        <taxon>Eukaryota</taxon>
        <taxon>Fungi</taxon>
        <taxon>Fungi incertae sedis</taxon>
        <taxon>Chytridiomycota</taxon>
        <taxon>Chytridiomycota incertae sedis</taxon>
        <taxon>Chytridiomycetes</taxon>
        <taxon>Rhizophlyctidales</taxon>
        <taxon>Rhizophlyctidaceae</taxon>
        <taxon>Rhizophlyctis</taxon>
    </lineage>
</organism>
<comment type="function">
    <text evidence="5">The H protein shuttles the methylamine group of glycine from the P protein to the T protein.</text>
</comment>
<evidence type="ECO:0000256" key="3">
    <source>
        <dbReference type="ARBA" id="ARBA00022946"/>
    </source>
</evidence>
<evidence type="ECO:0000259" key="6">
    <source>
        <dbReference type="PROSITE" id="PS50968"/>
    </source>
</evidence>
<dbReference type="HAMAP" id="MF_00272">
    <property type="entry name" value="GcvH"/>
    <property type="match status" value="1"/>
</dbReference>
<dbReference type="Gene3D" id="2.40.50.100">
    <property type="match status" value="1"/>
</dbReference>
<comment type="cofactor">
    <cofactor evidence="5">
        <name>(R)-lipoate</name>
        <dbReference type="ChEBI" id="CHEBI:83088"/>
    </cofactor>
    <text evidence="5">Binds 1 lipoyl cofactor covalently.</text>
</comment>
<dbReference type="Proteomes" id="UP001212841">
    <property type="component" value="Unassembled WGS sequence"/>
</dbReference>
<dbReference type="PANTHER" id="PTHR11715">
    <property type="entry name" value="GLYCINE CLEAVAGE SYSTEM H PROTEIN"/>
    <property type="match status" value="1"/>
</dbReference>
<feature type="non-terminal residue" evidence="7">
    <location>
        <position position="1"/>
    </location>
</feature>
<name>A0AAD5WWF9_9FUNG</name>
<dbReference type="InterPro" id="IPR003016">
    <property type="entry name" value="2-oxoA_DH_lipoyl-BS"/>
</dbReference>